<evidence type="ECO:0000256" key="5">
    <source>
        <dbReference type="ARBA" id="ARBA00022989"/>
    </source>
</evidence>
<evidence type="ECO:0000256" key="9">
    <source>
        <dbReference type="ARBA" id="ARBA00023303"/>
    </source>
</evidence>
<comment type="subcellular location">
    <subcellularLocation>
        <location evidence="1">Membrane</location>
        <topology evidence="1">Multi-pass membrane protein</topology>
    </subcellularLocation>
</comment>
<keyword evidence="6 10" id="KW-0040">ANK repeat</keyword>
<evidence type="ECO:0000313" key="14">
    <source>
        <dbReference type="EMBL" id="KAK3600935.1"/>
    </source>
</evidence>
<evidence type="ECO:0000256" key="1">
    <source>
        <dbReference type="ARBA" id="ARBA00004141"/>
    </source>
</evidence>
<feature type="transmembrane region" description="Helical" evidence="12">
    <location>
        <begin position="330"/>
        <end position="350"/>
    </location>
</feature>
<keyword evidence="4" id="KW-0677">Repeat</keyword>
<dbReference type="PROSITE" id="PS50297">
    <property type="entry name" value="ANK_REP_REGION"/>
    <property type="match status" value="1"/>
</dbReference>
<evidence type="ECO:0000256" key="4">
    <source>
        <dbReference type="ARBA" id="ARBA00022737"/>
    </source>
</evidence>
<keyword evidence="7" id="KW-0406">Ion transport</keyword>
<feature type="transmembrane region" description="Helical" evidence="12">
    <location>
        <begin position="427"/>
        <end position="447"/>
    </location>
</feature>
<feature type="transmembrane region" description="Helical" evidence="12">
    <location>
        <begin position="467"/>
        <end position="486"/>
    </location>
</feature>
<dbReference type="InterPro" id="IPR002110">
    <property type="entry name" value="Ankyrin_rpt"/>
</dbReference>
<evidence type="ECO:0000256" key="7">
    <source>
        <dbReference type="ARBA" id="ARBA00023065"/>
    </source>
</evidence>
<dbReference type="Proteomes" id="UP001195483">
    <property type="component" value="Unassembled WGS sequence"/>
</dbReference>
<dbReference type="InterPro" id="IPR005821">
    <property type="entry name" value="Ion_trans_dom"/>
</dbReference>
<dbReference type="InterPro" id="IPR002153">
    <property type="entry name" value="TRPC_channel"/>
</dbReference>
<dbReference type="GO" id="GO:0005886">
    <property type="term" value="C:plasma membrane"/>
    <property type="evidence" value="ECO:0007669"/>
    <property type="project" value="TreeGrafter"/>
</dbReference>
<dbReference type="Gene3D" id="1.25.40.20">
    <property type="entry name" value="Ankyrin repeat-containing domain"/>
    <property type="match status" value="1"/>
</dbReference>
<keyword evidence="15" id="KW-1185">Reference proteome</keyword>
<gene>
    <name evidence="14" type="ORF">CHS0354_004144</name>
</gene>
<accession>A0AAE0SZB0</accession>
<organism evidence="14 15">
    <name type="scientific">Potamilus streckersoni</name>
    <dbReference type="NCBI Taxonomy" id="2493646"/>
    <lineage>
        <taxon>Eukaryota</taxon>
        <taxon>Metazoa</taxon>
        <taxon>Spiralia</taxon>
        <taxon>Lophotrochozoa</taxon>
        <taxon>Mollusca</taxon>
        <taxon>Bivalvia</taxon>
        <taxon>Autobranchia</taxon>
        <taxon>Heteroconchia</taxon>
        <taxon>Palaeoheterodonta</taxon>
        <taxon>Unionida</taxon>
        <taxon>Unionoidea</taxon>
        <taxon>Unionidae</taxon>
        <taxon>Ambleminae</taxon>
        <taxon>Lampsilini</taxon>
        <taxon>Potamilus</taxon>
    </lineage>
</organism>
<evidence type="ECO:0000259" key="13">
    <source>
        <dbReference type="SMART" id="SM01420"/>
    </source>
</evidence>
<comment type="caution">
    <text evidence="14">The sequence shown here is derived from an EMBL/GenBank/DDBJ whole genome shotgun (WGS) entry which is preliminary data.</text>
</comment>
<dbReference type="GO" id="GO:0034703">
    <property type="term" value="C:cation channel complex"/>
    <property type="evidence" value="ECO:0007669"/>
    <property type="project" value="TreeGrafter"/>
</dbReference>
<keyword evidence="5 12" id="KW-1133">Transmembrane helix</keyword>
<dbReference type="Pfam" id="PF00520">
    <property type="entry name" value="Ion_trans"/>
    <property type="match status" value="1"/>
</dbReference>
<dbReference type="InterPro" id="IPR013555">
    <property type="entry name" value="TRP_dom"/>
</dbReference>
<proteinExistence type="predicted"/>
<dbReference type="SMART" id="SM00248">
    <property type="entry name" value="ANK"/>
    <property type="match status" value="3"/>
</dbReference>
<dbReference type="GO" id="GO:0051480">
    <property type="term" value="P:regulation of cytosolic calcium ion concentration"/>
    <property type="evidence" value="ECO:0007669"/>
    <property type="project" value="TreeGrafter"/>
</dbReference>
<feature type="repeat" description="ANK" evidence="10">
    <location>
        <begin position="61"/>
        <end position="93"/>
    </location>
</feature>
<keyword evidence="2" id="KW-0813">Transport</keyword>
<dbReference type="InterPro" id="IPR036770">
    <property type="entry name" value="Ankyrin_rpt-contain_sf"/>
</dbReference>
<dbReference type="Pfam" id="PF08344">
    <property type="entry name" value="TRP_2"/>
    <property type="match status" value="1"/>
</dbReference>
<feature type="compositionally biased region" description="Polar residues" evidence="11">
    <location>
        <begin position="727"/>
        <end position="739"/>
    </location>
</feature>
<protein>
    <recommendedName>
        <fullName evidence="13">Transient receptor ion channel domain-containing protein</fullName>
    </recommendedName>
</protein>
<dbReference type="GO" id="GO:0070679">
    <property type="term" value="F:inositol 1,4,5 trisphosphate binding"/>
    <property type="evidence" value="ECO:0007669"/>
    <property type="project" value="TreeGrafter"/>
</dbReference>
<keyword evidence="9" id="KW-0407">Ion channel</keyword>
<dbReference type="PANTHER" id="PTHR10117:SF54">
    <property type="entry name" value="TRANSIENT RECEPTOR POTENTIAL-GAMMA PROTEIN"/>
    <property type="match status" value="1"/>
</dbReference>
<sequence length="886" mass="102893">MPKGKKASPWLSFVKEDAGSYKTLSPLKEQFIKAAEFGDISTVQKILEENPTFNVDFCDIIGRTPLQLAIENDHLEVVELLIDRNSVDKIREALLLAISSDHEQIAGSILRHRRYCERRKENKRFGNTDYFFTKASEDSQFSSDITPLILASERNQVEIVQLLLLQGETIVKPHHYYCGCQECSNKLEFDQLRLSKSRLDAYRGLASSIYISLSSTDPILTAFDLAQELLEVSRVEKYFKSEYLSLADQLSEYVVKLLDMVRGQDELKVIIDKADRDSKNETYEHLARLKLAIRYNEKKFVVHPSCQQYLLRVWYGHLRKLERSNWLNKLLAVLAVLILYPFMCVIYLFAPKSKVGRFLSVPCIKFIGHTMSFFSFLTIIFASSVLEMPSSNVNISELDPLGAHYRAFQQNSSQLRFQFPCDFKLRAFELQSINILLTLWILGMLWLEVKQLYSEGINDYFNTLFNYMDLAVLTLYITSFAVRYVGYLKVRQALNYFNKWSNWQLLMNESEDAEEKFYWLIAANEFLGPLQISLARMTADITKFIVVFFVILVAFMVGLQNLYWYYPLEERGSTTFLPNKATTEAEKNFGNWVVSFRTVFWSLFGRGEYSVVELGDFNNDFTETVGYLIYGVYNIAAVIVLLNMLIAMMTRSFEIIQEEADTEWKFARSKLYMEYIKEGSTLPIPFNIIPTPKTVYKLLKSVCVLFRIHEEVSDTPKNIEQKKDLETYSSNPATQGKSSSQDESRDRSNLKICHINGREYFPEKHQTAPYDFNCRDSDPSLCIEALTYETVIKRIVRRYIFELQREADRQDDVDEIKQDLTSFRYEMLNFMSQRTNNETDVKATANNGGTGADINVMFEDESENPLKTHPDLTRTQEEQWITCYHL</sequence>
<keyword evidence="3 12" id="KW-0812">Transmembrane</keyword>
<evidence type="ECO:0000256" key="10">
    <source>
        <dbReference type="PROSITE-ProRule" id="PRU00023"/>
    </source>
</evidence>
<keyword evidence="8 12" id="KW-0472">Membrane</keyword>
<dbReference type="SMART" id="SM01420">
    <property type="entry name" value="TRP_2"/>
    <property type="match status" value="1"/>
</dbReference>
<feature type="region of interest" description="Disordered" evidence="11">
    <location>
        <begin position="719"/>
        <end position="748"/>
    </location>
</feature>
<evidence type="ECO:0000256" key="3">
    <source>
        <dbReference type="ARBA" id="ARBA00022692"/>
    </source>
</evidence>
<feature type="transmembrane region" description="Helical" evidence="12">
    <location>
        <begin position="627"/>
        <end position="646"/>
    </location>
</feature>
<dbReference type="PANTHER" id="PTHR10117">
    <property type="entry name" value="TRANSIENT RECEPTOR POTENTIAL CHANNEL"/>
    <property type="match status" value="1"/>
</dbReference>
<reference evidence="14" key="2">
    <citation type="journal article" date="2021" name="Genome Biol. Evol.">
        <title>Developing a high-quality reference genome for a parasitic bivalve with doubly uniparental inheritance (Bivalvia: Unionida).</title>
        <authorList>
            <person name="Smith C.H."/>
        </authorList>
    </citation>
    <scope>NUCLEOTIDE SEQUENCE</scope>
    <source>
        <strain evidence="14">CHS0354</strain>
        <tissue evidence="14">Mantle</tissue>
    </source>
</reference>
<feature type="transmembrane region" description="Helical" evidence="12">
    <location>
        <begin position="544"/>
        <end position="566"/>
    </location>
</feature>
<dbReference type="AlphaFoldDB" id="A0AAE0SZB0"/>
<feature type="transmembrane region" description="Helical" evidence="12">
    <location>
        <begin position="366"/>
        <end position="386"/>
    </location>
</feature>
<dbReference type="GO" id="GO:0015279">
    <property type="term" value="F:store-operated calcium channel activity"/>
    <property type="evidence" value="ECO:0007669"/>
    <property type="project" value="TreeGrafter"/>
</dbReference>
<dbReference type="Pfam" id="PF12796">
    <property type="entry name" value="Ank_2"/>
    <property type="match status" value="1"/>
</dbReference>
<reference evidence="14" key="3">
    <citation type="submission" date="2023-05" db="EMBL/GenBank/DDBJ databases">
        <authorList>
            <person name="Smith C.H."/>
        </authorList>
    </citation>
    <scope>NUCLEOTIDE SEQUENCE</scope>
    <source>
        <strain evidence="14">CHS0354</strain>
        <tissue evidence="14">Mantle</tissue>
    </source>
</reference>
<name>A0AAE0SZB0_9BIVA</name>
<dbReference type="PRINTS" id="PR01097">
    <property type="entry name" value="TRNSRECEPTRP"/>
</dbReference>
<reference evidence="14" key="1">
    <citation type="journal article" date="2021" name="Genome Biol. Evol.">
        <title>A High-Quality Reference Genome for a Parasitic Bivalve with Doubly Uniparental Inheritance (Bivalvia: Unionida).</title>
        <authorList>
            <person name="Smith C.H."/>
        </authorList>
    </citation>
    <scope>NUCLEOTIDE SEQUENCE</scope>
    <source>
        <strain evidence="14">CHS0354</strain>
    </source>
</reference>
<feature type="domain" description="Transient receptor ion channel" evidence="13">
    <location>
        <begin position="178"/>
        <end position="240"/>
    </location>
</feature>
<dbReference type="PROSITE" id="PS50088">
    <property type="entry name" value="ANK_REPEAT"/>
    <property type="match status" value="1"/>
</dbReference>
<dbReference type="SUPFAM" id="SSF48403">
    <property type="entry name" value="Ankyrin repeat"/>
    <property type="match status" value="1"/>
</dbReference>
<dbReference type="NCBIfam" id="TIGR00870">
    <property type="entry name" value="trp"/>
    <property type="match status" value="1"/>
</dbReference>
<evidence type="ECO:0000313" key="15">
    <source>
        <dbReference type="Proteomes" id="UP001195483"/>
    </source>
</evidence>
<dbReference type="Pfam" id="PF00023">
    <property type="entry name" value="Ank"/>
    <property type="match status" value="1"/>
</dbReference>
<dbReference type="EMBL" id="JAEAOA010000317">
    <property type="protein sequence ID" value="KAK3600935.1"/>
    <property type="molecule type" value="Genomic_DNA"/>
</dbReference>
<evidence type="ECO:0000256" key="8">
    <source>
        <dbReference type="ARBA" id="ARBA00023136"/>
    </source>
</evidence>
<evidence type="ECO:0000256" key="2">
    <source>
        <dbReference type="ARBA" id="ARBA00022448"/>
    </source>
</evidence>
<evidence type="ECO:0000256" key="6">
    <source>
        <dbReference type="ARBA" id="ARBA00023043"/>
    </source>
</evidence>
<evidence type="ECO:0000256" key="11">
    <source>
        <dbReference type="SAM" id="MobiDB-lite"/>
    </source>
</evidence>
<evidence type="ECO:0000256" key="12">
    <source>
        <dbReference type="SAM" id="Phobius"/>
    </source>
</evidence>